<reference evidence="3" key="2">
    <citation type="journal article" date="2021" name="Sci. Data">
        <title>Chromosome-scale genome sequencing, assembly and annotation of six genomes from subfamily Leishmaniinae.</title>
        <authorList>
            <person name="Almutairi H."/>
            <person name="Urbaniak M.D."/>
            <person name="Bates M.D."/>
            <person name="Jariyapan N."/>
            <person name="Kwakye-Nuako G."/>
            <person name="Thomaz Soccol V."/>
            <person name="Al-Salem W.S."/>
            <person name="Dillon R.J."/>
            <person name="Bates P.A."/>
            <person name="Gatherer D."/>
        </authorList>
    </citation>
    <scope>NUCLEOTIDE SEQUENCE [LARGE SCALE GENOMIC DNA]</scope>
</reference>
<evidence type="ECO:0000256" key="1">
    <source>
        <dbReference type="SAM" id="MobiDB-lite"/>
    </source>
</evidence>
<comment type="caution">
    <text evidence="2">The sequence shown here is derived from an EMBL/GenBank/DDBJ whole genome shotgun (WGS) entry which is preliminary data.</text>
</comment>
<reference evidence="3" key="1">
    <citation type="journal article" date="2021" name="Microbiol. Resour. Announc.">
        <title>LGAAP: Leishmaniinae Genome Assembly and Annotation Pipeline.</title>
        <authorList>
            <person name="Almutairi H."/>
            <person name="Urbaniak M.D."/>
            <person name="Bates M.D."/>
            <person name="Jariyapan N."/>
            <person name="Kwakye-Nuako G."/>
            <person name="Thomaz-Soccol V."/>
            <person name="Al-Salem W.S."/>
            <person name="Dillon R.J."/>
            <person name="Bates P.A."/>
            <person name="Gatherer D."/>
        </authorList>
    </citation>
    <scope>NUCLEOTIDE SEQUENCE [LARGE SCALE GENOMIC DNA]</scope>
</reference>
<protein>
    <submittedName>
        <fullName evidence="2">Uncharacterized protein</fullName>
    </submittedName>
</protein>
<feature type="compositionally biased region" description="Polar residues" evidence="1">
    <location>
        <begin position="886"/>
        <end position="896"/>
    </location>
</feature>
<feature type="region of interest" description="Disordered" evidence="1">
    <location>
        <begin position="395"/>
        <end position="417"/>
    </location>
</feature>
<feature type="region of interest" description="Disordered" evidence="1">
    <location>
        <begin position="936"/>
        <end position="957"/>
    </location>
</feature>
<sequence length="1204" mass="129287">MQSMPSLSGPKRQVRFSLLPPSTRSLSFDVLEWIPGSGVPLARLHSRRGASEHCPDRRGFGSFKEGPTHLSDCNAFEASFGSWRCFRTLSCCGDTLVIEDAELVDVGAARRHQFTWQQGPGRLPSGGSTNANYQESVDFWRALVPAFENATDNGSEMVPRDLLFTNWTNERPPRHLHCPRREIPMQDIYSLRRHCFQKPVPLLFDARGQSISQGSRDDTAVGGNDVKRLLPHRRHRRGDDSRMRPNLQWRYELWGPVGVIITLRGGCRMFLAFASAQHAEQLEGLLMSSATGAELSCRQQRCHSSHQSRSDASAFFPNLPTGSADNGMPSGGSVGGPLVTRLSSSVVQNSPLQSRAPVRLASCETSLQGTSATFFSSQAHSVSPLARAFAGDSLVSSTPAEPHQQTAFLSSENSPSRPSAAMVASQAVGCASPAGARRGSSKPPGSGFLYCRPWGEASRYRRYYFRLCTTTGMSHKVHLSRHRLCLWQRLQRVFGFRKRSVSLDLRHTSVSPSATHENVLCVTSQVESSAEFKLAEPLGGAVALTGPANESIGLRSARRRELELRGDSLIIFEALARSPEERMMWLAWFRSHGAAIKAPIGATRLGDGAGDRPTLETSATFKQLDCEQLIPTPLACRPRQGTVLSNPADHPVPICVTPVFSREAFPSLKPLAMGSPHLPLKETFEGRRGGFPAVTETAAAPWLSSPSILYPSKGSPSLGKPLPTAGKDVGKQSDTEPPLAAATDFGDRTEEEEELTVVVEDEDCVQSAQWPETTEPYSPLNLTRSDTSKLNDTNAPRCRTAASPLLTEAARRPLSRSGRATEAPNTIAVAKELSKTTTTAISKGRTLAAPIAAPMYLEDTTSSNASSSGGSKKLQPQPPAMAANSPRASSHSTTAPTPRDGLSDHMQSKEGKVQLAAGDAPLGDTAAAQRAIIAPVPNAEVDNSDPDTPAEATDGGAAPVPISALITTVRTSCVLTAPESGRLSASNSIGTPPRTARLETAVAYSVALESLVAAGSQQMWRPSNTNPPAAAPRIFAPSALQSSMERLTPSSTRSFSPLEAPPKSALGMMGGQLCHWDRAKGADREAHTINDASTLCSPAPSSREKPEKGGRETDDARVSDAFSSRSLLDSGLLPSWSSAVDPRLRQFLEPYIEETDGDQASRYCDSCRRGSDTLIEAALTPFDLHVVPSREHRDGCGASLPVSG</sequence>
<dbReference type="Proteomes" id="UP000674143">
    <property type="component" value="Unassembled WGS sequence"/>
</dbReference>
<feature type="region of interest" description="Disordered" evidence="1">
    <location>
        <begin position="860"/>
        <end position="910"/>
    </location>
</feature>
<dbReference type="KEGG" id="loi:92358081"/>
<proteinExistence type="predicted"/>
<feature type="compositionally biased region" description="Acidic residues" evidence="1">
    <location>
        <begin position="749"/>
        <end position="764"/>
    </location>
</feature>
<feature type="compositionally biased region" description="Polar residues" evidence="1">
    <location>
        <begin position="1090"/>
        <end position="1100"/>
    </location>
</feature>
<dbReference type="RefSeq" id="XP_067061184.1">
    <property type="nucleotide sequence ID" value="XM_067204147.1"/>
</dbReference>
<dbReference type="GeneID" id="92358081"/>
<dbReference type="EMBL" id="JAFHLR010000030">
    <property type="protein sequence ID" value="KAG5472788.1"/>
    <property type="molecule type" value="Genomic_DNA"/>
</dbReference>
<feature type="region of interest" description="Disordered" evidence="1">
    <location>
        <begin position="714"/>
        <end position="797"/>
    </location>
</feature>
<feature type="compositionally biased region" description="Low complexity" evidence="1">
    <location>
        <begin position="862"/>
        <end position="871"/>
    </location>
</feature>
<name>A0A836H010_9TRYP</name>
<feature type="compositionally biased region" description="Basic and acidic residues" evidence="1">
    <location>
        <begin position="1102"/>
        <end position="1118"/>
    </location>
</feature>
<keyword evidence="3" id="KW-1185">Reference proteome</keyword>
<feature type="region of interest" description="Disordered" evidence="1">
    <location>
        <begin position="807"/>
        <end position="826"/>
    </location>
</feature>
<gene>
    <name evidence="2" type="ORF">LSCM4_02111</name>
</gene>
<dbReference type="AlphaFoldDB" id="A0A836H010"/>
<evidence type="ECO:0000313" key="2">
    <source>
        <dbReference type="EMBL" id="KAG5472788.1"/>
    </source>
</evidence>
<feature type="region of interest" description="Disordered" evidence="1">
    <location>
        <begin position="1090"/>
        <end position="1118"/>
    </location>
</feature>
<feature type="compositionally biased region" description="Polar residues" evidence="1">
    <location>
        <begin position="766"/>
        <end position="794"/>
    </location>
</feature>
<feature type="compositionally biased region" description="Basic and acidic residues" evidence="1">
    <location>
        <begin position="901"/>
        <end position="910"/>
    </location>
</feature>
<organism evidence="2 3">
    <name type="scientific">Leishmania orientalis</name>
    <dbReference type="NCBI Taxonomy" id="2249476"/>
    <lineage>
        <taxon>Eukaryota</taxon>
        <taxon>Discoba</taxon>
        <taxon>Euglenozoa</taxon>
        <taxon>Kinetoplastea</taxon>
        <taxon>Metakinetoplastina</taxon>
        <taxon>Trypanosomatida</taxon>
        <taxon>Trypanosomatidae</taxon>
        <taxon>Leishmaniinae</taxon>
        <taxon>Leishmania</taxon>
    </lineage>
</organism>
<accession>A0A836H010</accession>
<evidence type="ECO:0000313" key="3">
    <source>
        <dbReference type="Proteomes" id="UP000674143"/>
    </source>
</evidence>